<feature type="region of interest" description="Disordered" evidence="1">
    <location>
        <begin position="239"/>
        <end position="271"/>
    </location>
</feature>
<evidence type="ECO:0000256" key="1">
    <source>
        <dbReference type="SAM" id="MobiDB-lite"/>
    </source>
</evidence>
<accession>A0A4Y9YXR8</accession>
<sequence>MVLAWVIKDEAIESVNIVHFDNELPTGRPIAFHIIANRFQRTPVDTIRPSSEPTLPMSTHARSLLVLTCTESDSALTCENCTHCLARICNFTRRMSIDASPPSASTQGFRLHAIQSCTESKRFEIPALRLNPRTTARGANAVRCLRRLKVRGVQQLQGTRTGTENAAFMIVPCSQMSMIQYNTVTRRPPTLSIQYHPHWATSFTCVIFTSAFPNSSSILRMLLTESQCSYMRMRIQQRSPDMPVSVSGSGSSNATTGTSAHAHLDSLPPDKQQVVPLRLDDRPKRPAHGGTTRLVHCGDQMREDVRDHVVVPRLGRHHGELGVRRGEDGRERVAVCEAAVDQRERSTLRERRSEPLADLGVSVCVLSGGLVRVERVPACIA</sequence>
<gene>
    <name evidence="2" type="ORF">EVG20_g4545</name>
</gene>
<evidence type="ECO:0000313" key="2">
    <source>
        <dbReference type="EMBL" id="TFY66540.1"/>
    </source>
</evidence>
<protein>
    <submittedName>
        <fullName evidence="2">Uncharacterized protein</fullName>
    </submittedName>
</protein>
<dbReference type="AlphaFoldDB" id="A0A4Y9YXR8"/>
<dbReference type="EMBL" id="SEOQ01000238">
    <property type="protein sequence ID" value="TFY66540.1"/>
    <property type="molecule type" value="Genomic_DNA"/>
</dbReference>
<proteinExistence type="predicted"/>
<name>A0A4Y9YXR8_9AGAM</name>
<reference evidence="2 3" key="1">
    <citation type="submission" date="2019-02" db="EMBL/GenBank/DDBJ databases">
        <title>Genome sequencing of the rare red list fungi Dentipellis fragilis.</title>
        <authorList>
            <person name="Buettner E."/>
            <person name="Kellner H."/>
        </authorList>
    </citation>
    <scope>NUCLEOTIDE SEQUENCE [LARGE SCALE GENOMIC DNA]</scope>
    <source>
        <strain evidence="2 3">DSM 105465</strain>
    </source>
</reference>
<evidence type="ECO:0000313" key="3">
    <source>
        <dbReference type="Proteomes" id="UP000298327"/>
    </source>
</evidence>
<dbReference type="Proteomes" id="UP000298327">
    <property type="component" value="Unassembled WGS sequence"/>
</dbReference>
<feature type="compositionally biased region" description="Low complexity" evidence="1">
    <location>
        <begin position="244"/>
        <end position="261"/>
    </location>
</feature>
<comment type="caution">
    <text evidence="2">The sequence shown here is derived from an EMBL/GenBank/DDBJ whole genome shotgun (WGS) entry which is preliminary data.</text>
</comment>
<keyword evidence="3" id="KW-1185">Reference proteome</keyword>
<organism evidence="2 3">
    <name type="scientific">Dentipellis fragilis</name>
    <dbReference type="NCBI Taxonomy" id="205917"/>
    <lineage>
        <taxon>Eukaryota</taxon>
        <taxon>Fungi</taxon>
        <taxon>Dikarya</taxon>
        <taxon>Basidiomycota</taxon>
        <taxon>Agaricomycotina</taxon>
        <taxon>Agaricomycetes</taxon>
        <taxon>Russulales</taxon>
        <taxon>Hericiaceae</taxon>
        <taxon>Dentipellis</taxon>
    </lineage>
</organism>